<evidence type="ECO:0000259" key="5">
    <source>
        <dbReference type="PROSITE" id="PS51843"/>
    </source>
</evidence>
<proteinExistence type="inferred from homology"/>
<comment type="caution">
    <text evidence="6">The sequence shown here is derived from an EMBL/GenBank/DDBJ whole genome shotgun (WGS) entry which is preliminary data.</text>
</comment>
<dbReference type="PANTHER" id="PTHR45886:SF14">
    <property type="entry name" value="NUCLEAR HORMONE RECEPTOR FAMILY-RELATED"/>
    <property type="match status" value="1"/>
</dbReference>
<dbReference type="InterPro" id="IPR035500">
    <property type="entry name" value="NHR-like_dom_sf"/>
</dbReference>
<dbReference type="Gene3D" id="1.10.565.10">
    <property type="entry name" value="Retinoid X Receptor"/>
    <property type="match status" value="1"/>
</dbReference>
<evidence type="ECO:0000313" key="6">
    <source>
        <dbReference type="EMBL" id="CAD2123872.1"/>
    </source>
</evidence>
<feature type="domain" description="NR LBD" evidence="5">
    <location>
        <begin position="61"/>
        <end position="300"/>
    </location>
</feature>
<accession>A0A6V7TK19</accession>
<evidence type="ECO:0000256" key="3">
    <source>
        <dbReference type="ARBA" id="ARBA00023163"/>
    </source>
</evidence>
<evidence type="ECO:0000313" key="7">
    <source>
        <dbReference type="Proteomes" id="UP000580250"/>
    </source>
</evidence>
<name>A0A6V7TK19_MELEN</name>
<protein>
    <recommendedName>
        <fullName evidence="5">NR LBD domain-containing protein</fullName>
    </recommendedName>
</protein>
<dbReference type="SUPFAM" id="SSF48508">
    <property type="entry name" value="Nuclear receptor ligand-binding domain"/>
    <property type="match status" value="1"/>
</dbReference>
<evidence type="ECO:0000256" key="2">
    <source>
        <dbReference type="ARBA" id="ARBA00023015"/>
    </source>
</evidence>
<sequence>MKKFFSKQQILIENEETKIIENLLLLEKNVRRIRNSPTQITDKHYDFSYKTLNEIFNRKENLIFLSHEYLDEEQSFPKPDYFEFIHKNGPFALRPISLIEDLMLIIDVARTMPFFYKLELNDLIYQLTNIAMPLAALTGVYYSYKKWSRAVISADGVPVVAVFAGEYYKGDITLNNLLQKLFITNMEPFYRVQLDDEEYLLLRSIMYSHFVTNGVSKKGQKILLSEAEKYSKILMKMLQNRYGPLPGARRYAELLHLIEFCFKAGKNISDFFNYLVYVLDRGRFEKVMPEPLIDLCLQCKNVKLPDLTEYF</sequence>
<dbReference type="AlphaFoldDB" id="A0A6V7TK19"/>
<dbReference type="SMART" id="SM00430">
    <property type="entry name" value="HOLI"/>
    <property type="match status" value="1"/>
</dbReference>
<dbReference type="EMBL" id="CAJEWN010000002">
    <property type="protein sequence ID" value="CAD2123872.1"/>
    <property type="molecule type" value="Genomic_DNA"/>
</dbReference>
<dbReference type="PANTHER" id="PTHR45886">
    <property type="entry name" value="NUCLEAR HORMONE RECEPTOR FAMILY-RELATED-RELATED"/>
    <property type="match status" value="1"/>
</dbReference>
<keyword evidence="3" id="KW-0804">Transcription</keyword>
<keyword evidence="4" id="KW-0675">Receptor</keyword>
<reference evidence="6 7" key="1">
    <citation type="submission" date="2020-08" db="EMBL/GenBank/DDBJ databases">
        <authorList>
            <person name="Koutsovoulos G."/>
            <person name="Danchin GJ E."/>
        </authorList>
    </citation>
    <scope>NUCLEOTIDE SEQUENCE [LARGE SCALE GENOMIC DNA]</scope>
</reference>
<dbReference type="Pfam" id="PF00104">
    <property type="entry name" value="Hormone_recep"/>
    <property type="match status" value="1"/>
</dbReference>
<dbReference type="PROSITE" id="PS51843">
    <property type="entry name" value="NR_LBD"/>
    <property type="match status" value="1"/>
</dbReference>
<organism evidence="6 7">
    <name type="scientific">Meloidogyne enterolobii</name>
    <name type="common">Root-knot nematode worm</name>
    <name type="synonym">Meloidogyne mayaguensis</name>
    <dbReference type="NCBI Taxonomy" id="390850"/>
    <lineage>
        <taxon>Eukaryota</taxon>
        <taxon>Metazoa</taxon>
        <taxon>Ecdysozoa</taxon>
        <taxon>Nematoda</taxon>
        <taxon>Chromadorea</taxon>
        <taxon>Rhabditida</taxon>
        <taxon>Tylenchina</taxon>
        <taxon>Tylenchomorpha</taxon>
        <taxon>Tylenchoidea</taxon>
        <taxon>Meloidogynidae</taxon>
        <taxon>Meloidogyninae</taxon>
        <taxon>Meloidogyne</taxon>
    </lineage>
</organism>
<evidence type="ECO:0000256" key="4">
    <source>
        <dbReference type="ARBA" id="ARBA00023170"/>
    </source>
</evidence>
<keyword evidence="2" id="KW-0805">Transcription regulation</keyword>
<evidence type="ECO:0000256" key="1">
    <source>
        <dbReference type="ARBA" id="ARBA00005993"/>
    </source>
</evidence>
<comment type="similarity">
    <text evidence="1">Belongs to the nuclear hormone receptor family.</text>
</comment>
<gene>
    <name evidence="6" type="ORF">MENT_LOCUS636</name>
</gene>
<dbReference type="InterPro" id="IPR000536">
    <property type="entry name" value="Nucl_hrmn_rcpt_lig-bd"/>
</dbReference>
<dbReference type="Proteomes" id="UP000580250">
    <property type="component" value="Unassembled WGS sequence"/>
</dbReference>